<dbReference type="SUPFAM" id="SSF88946">
    <property type="entry name" value="Sigma2 domain of RNA polymerase sigma factors"/>
    <property type="match status" value="1"/>
</dbReference>
<name>A0A059E678_9PROT</name>
<dbReference type="InterPro" id="IPR013325">
    <property type="entry name" value="RNA_pol_sigma_r2"/>
</dbReference>
<keyword evidence="3 6" id="KW-0731">Sigma factor</keyword>
<dbReference type="InterPro" id="IPR036388">
    <property type="entry name" value="WH-like_DNA-bd_sf"/>
</dbReference>
<accession>A0A059E678</accession>
<dbReference type="Gene3D" id="1.10.1740.10">
    <property type="match status" value="1"/>
</dbReference>
<dbReference type="PATRIC" id="fig|1280948.3.peg.1237"/>
<keyword evidence="11" id="KW-1185">Reference proteome</keyword>
<dbReference type="EMBL" id="DMBR01000179">
    <property type="protein sequence ID" value="HAE94064.1"/>
    <property type="molecule type" value="Genomic_DNA"/>
</dbReference>
<gene>
    <name evidence="9" type="ORF">DCG65_05860</name>
    <name evidence="10" type="ORF">HY36_15020</name>
</gene>
<reference evidence="9 12" key="2">
    <citation type="journal article" date="2018" name="Nat. Biotechnol.">
        <title>A standardized bacterial taxonomy based on genome phylogeny substantially revises the tree of life.</title>
        <authorList>
            <person name="Parks D.H."/>
            <person name="Chuvochina M."/>
            <person name="Waite D.W."/>
            <person name="Rinke C."/>
            <person name="Skarshewski A."/>
            <person name="Chaumeil P.A."/>
            <person name="Hugenholtz P."/>
        </authorList>
    </citation>
    <scope>NUCLEOTIDE SEQUENCE [LARGE SCALE GENOMIC DNA]</scope>
    <source>
        <strain evidence="9">UBA8557</strain>
    </source>
</reference>
<evidence type="ECO:0000256" key="2">
    <source>
        <dbReference type="ARBA" id="ARBA00023015"/>
    </source>
</evidence>
<feature type="domain" description="RNA polymerase sigma factor 70 region 4 type 2" evidence="8">
    <location>
        <begin position="119"/>
        <end position="170"/>
    </location>
</feature>
<dbReference type="InterPro" id="IPR039425">
    <property type="entry name" value="RNA_pol_sigma-70-like"/>
</dbReference>
<dbReference type="STRING" id="1280948.HY36_15020"/>
<proteinExistence type="inferred from homology"/>
<dbReference type="InterPro" id="IPR000838">
    <property type="entry name" value="RNA_pol_sigma70_ECF_CS"/>
</dbReference>
<dbReference type="PANTHER" id="PTHR43133">
    <property type="entry name" value="RNA POLYMERASE ECF-TYPE SIGMA FACTO"/>
    <property type="match status" value="1"/>
</dbReference>
<dbReference type="GO" id="GO:0016987">
    <property type="term" value="F:sigma factor activity"/>
    <property type="evidence" value="ECO:0007669"/>
    <property type="project" value="UniProtKB-KW"/>
</dbReference>
<dbReference type="Gene3D" id="1.10.10.10">
    <property type="entry name" value="Winged helix-like DNA-binding domain superfamily/Winged helix DNA-binding domain"/>
    <property type="match status" value="1"/>
</dbReference>
<dbReference type="InterPro" id="IPR007627">
    <property type="entry name" value="RNA_pol_sigma70_r2"/>
</dbReference>
<dbReference type="InterPro" id="IPR013249">
    <property type="entry name" value="RNA_pol_sigma70_r4_t2"/>
</dbReference>
<feature type="domain" description="RNA polymerase sigma-70 region 2" evidence="7">
    <location>
        <begin position="24"/>
        <end position="90"/>
    </location>
</feature>
<evidence type="ECO:0000256" key="1">
    <source>
        <dbReference type="ARBA" id="ARBA00010641"/>
    </source>
</evidence>
<dbReference type="OrthoDB" id="9780326at2"/>
<dbReference type="Proteomes" id="UP000024547">
    <property type="component" value="Unassembled WGS sequence"/>
</dbReference>
<evidence type="ECO:0000256" key="6">
    <source>
        <dbReference type="RuleBase" id="RU000716"/>
    </source>
</evidence>
<sequence length="180" mass="19896">MAFSSDLDRITRAAAGDPAAVSSLVDRYSSGVLALATRMLGDAAEAEDVTQETFLRAWKALPTWEPRAKFSTWLHRVALNLCYDRLRKRREVTMEHLPERTDPAMTPAELLDQSQRVRAVEDAISHLPERQAAALTLCALQGHSQAEAADIMDVSVEALESLLARARRTLRASLLERAAS</sequence>
<dbReference type="Pfam" id="PF08281">
    <property type="entry name" value="Sigma70_r4_2"/>
    <property type="match status" value="1"/>
</dbReference>
<evidence type="ECO:0000313" key="11">
    <source>
        <dbReference type="Proteomes" id="UP000024547"/>
    </source>
</evidence>
<comment type="similarity">
    <text evidence="1 6">Belongs to the sigma-70 factor family. ECF subfamily.</text>
</comment>
<keyword evidence="2 6" id="KW-0805">Transcription regulation</keyword>
<evidence type="ECO:0000256" key="5">
    <source>
        <dbReference type="ARBA" id="ARBA00023163"/>
    </source>
</evidence>
<dbReference type="EMBL" id="AWFH01000007">
    <property type="protein sequence ID" value="KCZ63042.1"/>
    <property type="molecule type" value="Genomic_DNA"/>
</dbReference>
<organism evidence="10 11">
    <name type="scientific">Hyphomonas atlantica</name>
    <dbReference type="NCBI Taxonomy" id="1280948"/>
    <lineage>
        <taxon>Bacteria</taxon>
        <taxon>Pseudomonadati</taxon>
        <taxon>Pseudomonadota</taxon>
        <taxon>Alphaproteobacteria</taxon>
        <taxon>Hyphomonadales</taxon>
        <taxon>Hyphomonadaceae</taxon>
        <taxon>Hyphomonas</taxon>
    </lineage>
</organism>
<evidence type="ECO:0000313" key="10">
    <source>
        <dbReference type="EMBL" id="KCZ63042.1"/>
    </source>
</evidence>
<evidence type="ECO:0000259" key="8">
    <source>
        <dbReference type="Pfam" id="PF08281"/>
    </source>
</evidence>
<dbReference type="GeneID" id="92500271"/>
<dbReference type="Proteomes" id="UP000259173">
    <property type="component" value="Unassembled WGS sequence"/>
</dbReference>
<dbReference type="GO" id="GO:0003677">
    <property type="term" value="F:DNA binding"/>
    <property type="evidence" value="ECO:0007669"/>
    <property type="project" value="UniProtKB-KW"/>
</dbReference>
<dbReference type="Pfam" id="PF04542">
    <property type="entry name" value="Sigma70_r2"/>
    <property type="match status" value="1"/>
</dbReference>
<dbReference type="NCBIfam" id="NF004113">
    <property type="entry name" value="PRK05602.1"/>
    <property type="match status" value="1"/>
</dbReference>
<dbReference type="GO" id="GO:0006352">
    <property type="term" value="P:DNA-templated transcription initiation"/>
    <property type="evidence" value="ECO:0007669"/>
    <property type="project" value="InterPro"/>
</dbReference>
<dbReference type="RefSeq" id="WP_035549882.1">
    <property type="nucleotide sequence ID" value="NZ_AWFH01000007.1"/>
</dbReference>
<dbReference type="CDD" id="cd06171">
    <property type="entry name" value="Sigma70_r4"/>
    <property type="match status" value="1"/>
</dbReference>
<dbReference type="InterPro" id="IPR013324">
    <property type="entry name" value="RNA_pol_sigma_r3/r4-like"/>
</dbReference>
<dbReference type="SUPFAM" id="SSF88659">
    <property type="entry name" value="Sigma3 and sigma4 domains of RNA polymerase sigma factors"/>
    <property type="match status" value="1"/>
</dbReference>
<evidence type="ECO:0000256" key="4">
    <source>
        <dbReference type="ARBA" id="ARBA00023125"/>
    </source>
</evidence>
<dbReference type="AlphaFoldDB" id="A0A059E678"/>
<protein>
    <recommendedName>
        <fullName evidence="6">RNA polymerase sigma factor</fullName>
    </recommendedName>
</protein>
<dbReference type="NCBIfam" id="TIGR02937">
    <property type="entry name" value="sigma70-ECF"/>
    <property type="match status" value="1"/>
</dbReference>
<keyword evidence="4 6" id="KW-0238">DNA-binding</keyword>
<evidence type="ECO:0000259" key="7">
    <source>
        <dbReference type="Pfam" id="PF04542"/>
    </source>
</evidence>
<dbReference type="PROSITE" id="PS01063">
    <property type="entry name" value="SIGMA70_ECF"/>
    <property type="match status" value="1"/>
</dbReference>
<dbReference type="InterPro" id="IPR014284">
    <property type="entry name" value="RNA_pol_sigma-70_dom"/>
</dbReference>
<comment type="caution">
    <text evidence="10">The sequence shown here is derived from an EMBL/GenBank/DDBJ whole genome shotgun (WGS) entry which is preliminary data.</text>
</comment>
<evidence type="ECO:0000313" key="12">
    <source>
        <dbReference type="Proteomes" id="UP000259173"/>
    </source>
</evidence>
<evidence type="ECO:0000256" key="3">
    <source>
        <dbReference type="ARBA" id="ARBA00023082"/>
    </source>
</evidence>
<reference evidence="10 11" key="1">
    <citation type="journal article" date="2014" name="Antonie Van Leeuwenhoek">
        <title>Hyphomonas beringensis sp. nov. and Hyphomonas chukchiensis sp. nov., isolated from surface seawater of the Bering Sea and Chukchi Sea.</title>
        <authorList>
            <person name="Li C."/>
            <person name="Lai Q."/>
            <person name="Li G."/>
            <person name="Dong C."/>
            <person name="Wang J."/>
            <person name="Liao Y."/>
            <person name="Shao Z."/>
        </authorList>
    </citation>
    <scope>NUCLEOTIDE SEQUENCE [LARGE SCALE GENOMIC DNA]</scope>
    <source>
        <strain evidence="10 11">22II1-22F38</strain>
    </source>
</reference>
<keyword evidence="5 6" id="KW-0804">Transcription</keyword>
<dbReference type="PANTHER" id="PTHR43133:SF8">
    <property type="entry name" value="RNA POLYMERASE SIGMA FACTOR HI_1459-RELATED"/>
    <property type="match status" value="1"/>
</dbReference>
<evidence type="ECO:0000313" key="9">
    <source>
        <dbReference type="EMBL" id="HAE94064.1"/>
    </source>
</evidence>
<dbReference type="eggNOG" id="COG1595">
    <property type="taxonomic scope" value="Bacteria"/>
</dbReference>